<keyword evidence="3" id="KW-0472">Membrane</keyword>
<dbReference type="Pfam" id="PF00990">
    <property type="entry name" value="GGDEF"/>
    <property type="match status" value="1"/>
</dbReference>
<evidence type="ECO:0000313" key="6">
    <source>
        <dbReference type="Proteomes" id="UP001199044"/>
    </source>
</evidence>
<proteinExistence type="predicted"/>
<feature type="transmembrane region" description="Helical" evidence="3">
    <location>
        <begin position="163"/>
        <end position="184"/>
    </location>
</feature>
<dbReference type="RefSeq" id="WP_225252233.1">
    <property type="nucleotide sequence ID" value="NZ_JAIWIU010000224.1"/>
</dbReference>
<dbReference type="EMBL" id="JAIWIU010000224">
    <property type="protein sequence ID" value="MCA2018958.1"/>
    <property type="molecule type" value="Genomic_DNA"/>
</dbReference>
<dbReference type="NCBIfam" id="TIGR00254">
    <property type="entry name" value="GGDEF"/>
    <property type="match status" value="1"/>
</dbReference>
<dbReference type="InterPro" id="IPR029787">
    <property type="entry name" value="Nucleotide_cyclase"/>
</dbReference>
<dbReference type="InterPro" id="IPR043128">
    <property type="entry name" value="Rev_trsase/Diguanyl_cyclase"/>
</dbReference>
<protein>
    <recommendedName>
        <fullName evidence="1">diguanylate cyclase</fullName>
        <ecNumber evidence="1">2.7.7.65</ecNumber>
    </recommendedName>
</protein>
<feature type="transmembrane region" description="Helical" evidence="3">
    <location>
        <begin position="190"/>
        <end position="216"/>
    </location>
</feature>
<dbReference type="Proteomes" id="UP001199044">
    <property type="component" value="Unassembled WGS sequence"/>
</dbReference>
<organism evidence="5 6">
    <name type="scientific">Vibrio tritonius</name>
    <dbReference type="NCBI Taxonomy" id="1435069"/>
    <lineage>
        <taxon>Bacteria</taxon>
        <taxon>Pseudomonadati</taxon>
        <taxon>Pseudomonadota</taxon>
        <taxon>Gammaproteobacteria</taxon>
        <taxon>Vibrionales</taxon>
        <taxon>Vibrionaceae</taxon>
        <taxon>Vibrio</taxon>
    </lineage>
</organism>
<evidence type="ECO:0000313" key="5">
    <source>
        <dbReference type="EMBL" id="MCA2018958.1"/>
    </source>
</evidence>
<dbReference type="InterPro" id="IPR050469">
    <property type="entry name" value="Diguanylate_Cyclase"/>
</dbReference>
<accession>A0ABS7YUB2</accession>
<evidence type="ECO:0000256" key="3">
    <source>
        <dbReference type="SAM" id="Phobius"/>
    </source>
</evidence>
<dbReference type="PANTHER" id="PTHR45138">
    <property type="entry name" value="REGULATORY COMPONENTS OF SENSORY TRANSDUCTION SYSTEM"/>
    <property type="match status" value="1"/>
</dbReference>
<keyword evidence="6" id="KW-1185">Reference proteome</keyword>
<feature type="transmembrane region" description="Helical" evidence="3">
    <location>
        <begin position="103"/>
        <end position="123"/>
    </location>
</feature>
<keyword evidence="3" id="KW-0812">Transmembrane</keyword>
<evidence type="ECO:0000259" key="4">
    <source>
        <dbReference type="PROSITE" id="PS50887"/>
    </source>
</evidence>
<sequence>MNIYQLTSTANIVNVLGTSAIACFFLHQVSMNITGEKKQAANRFFVGFFLLGFAFISFSFSFDSWAHQAWSTLFNNMLYVAACYSLLIGVISWYQYTISRRHIILMHLHIILFGLVQVAIYLYVANSEYLRIALCVGTVACILFCAFVFAWRHRRPEHQGEKYICLAMLVCFAASLIPFLLLMKTESFEIYGLSIVVTQILASDFLLGALMSLFLFDQINWHYRRSIRDELTGLYNRRYFRDQLAEHVSVHGQRGIVAMIDIDHFKKVNDAYGHDVGDKVMVNVADVLQEHIPMKGVLARYGGEEFVMYAPWPNLGVARTHLDEIRKAIEKQIFYGDGYRFGITISIGCAQLSADIDVVESVKCADHALYQSKVQGRNQVTVMESRNATGLHHRPA</sequence>
<feature type="transmembrane region" description="Helical" evidence="3">
    <location>
        <begin position="12"/>
        <end position="29"/>
    </location>
</feature>
<evidence type="ECO:0000256" key="1">
    <source>
        <dbReference type="ARBA" id="ARBA00012528"/>
    </source>
</evidence>
<evidence type="ECO:0000256" key="2">
    <source>
        <dbReference type="ARBA" id="ARBA00034247"/>
    </source>
</evidence>
<feature type="domain" description="GGDEF" evidence="4">
    <location>
        <begin position="253"/>
        <end position="385"/>
    </location>
</feature>
<gene>
    <name evidence="5" type="ORF">LDJ79_22790</name>
</gene>
<dbReference type="SUPFAM" id="SSF55073">
    <property type="entry name" value="Nucleotide cyclase"/>
    <property type="match status" value="1"/>
</dbReference>
<feature type="transmembrane region" description="Helical" evidence="3">
    <location>
        <begin position="77"/>
        <end position="96"/>
    </location>
</feature>
<dbReference type="SMART" id="SM00267">
    <property type="entry name" value="GGDEF"/>
    <property type="match status" value="1"/>
</dbReference>
<feature type="transmembrane region" description="Helical" evidence="3">
    <location>
        <begin position="129"/>
        <end position="151"/>
    </location>
</feature>
<dbReference type="Gene3D" id="3.30.70.270">
    <property type="match status" value="1"/>
</dbReference>
<name>A0ABS7YUB2_9VIBR</name>
<comment type="caution">
    <text evidence="5">The sequence shown here is derived from an EMBL/GenBank/DDBJ whole genome shotgun (WGS) entry which is preliminary data.</text>
</comment>
<keyword evidence="3" id="KW-1133">Transmembrane helix</keyword>
<dbReference type="InterPro" id="IPR000160">
    <property type="entry name" value="GGDEF_dom"/>
</dbReference>
<dbReference type="PANTHER" id="PTHR45138:SF9">
    <property type="entry name" value="DIGUANYLATE CYCLASE DGCM-RELATED"/>
    <property type="match status" value="1"/>
</dbReference>
<comment type="catalytic activity">
    <reaction evidence="2">
        <text>2 GTP = 3',3'-c-di-GMP + 2 diphosphate</text>
        <dbReference type="Rhea" id="RHEA:24898"/>
        <dbReference type="ChEBI" id="CHEBI:33019"/>
        <dbReference type="ChEBI" id="CHEBI:37565"/>
        <dbReference type="ChEBI" id="CHEBI:58805"/>
        <dbReference type="EC" id="2.7.7.65"/>
    </reaction>
</comment>
<feature type="transmembrane region" description="Helical" evidence="3">
    <location>
        <begin position="41"/>
        <end position="62"/>
    </location>
</feature>
<reference evidence="6" key="1">
    <citation type="submission" date="2023-07" db="EMBL/GenBank/DDBJ databases">
        <title>Molecular identification of indigenous halophilic bacteria isolated from red sea cost, biodegradation of synthetic dyes and assessment of degraded metabolite toxicity.</title>
        <authorList>
            <person name="Chaieb K."/>
            <person name="Altayb H.N."/>
        </authorList>
    </citation>
    <scope>NUCLEOTIDE SEQUENCE [LARGE SCALE GENOMIC DNA]</scope>
    <source>
        <strain evidence="6">K20</strain>
    </source>
</reference>
<dbReference type="PROSITE" id="PS50887">
    <property type="entry name" value="GGDEF"/>
    <property type="match status" value="1"/>
</dbReference>
<dbReference type="EC" id="2.7.7.65" evidence="1"/>
<dbReference type="CDD" id="cd01949">
    <property type="entry name" value="GGDEF"/>
    <property type="match status" value="1"/>
</dbReference>